<evidence type="ECO:0000313" key="8">
    <source>
        <dbReference type="EMBL" id="EDO19332.1"/>
    </source>
</evidence>
<dbReference type="Pfam" id="PF12209">
    <property type="entry name" value="SAC3"/>
    <property type="match status" value="1"/>
</dbReference>
<proteinExistence type="inferred from homology"/>
<dbReference type="GO" id="GO:0000973">
    <property type="term" value="P:post-transcriptional tethering of RNA polymerase II gene DNA at nuclear periphery"/>
    <property type="evidence" value="ECO:0007669"/>
    <property type="project" value="EnsemblFungi"/>
</dbReference>
<dbReference type="HOGENOM" id="CLU_006094_0_0_1"/>
<evidence type="ECO:0000256" key="2">
    <source>
        <dbReference type="ARBA" id="ARBA00022553"/>
    </source>
</evidence>
<comment type="similarity">
    <text evidence="4">Belongs to the SAC3 family.</text>
</comment>
<gene>
    <name evidence="8" type="ORF">Kpol_1036p78</name>
</gene>
<dbReference type="InterPro" id="IPR045107">
    <property type="entry name" value="SAC3/GANP/THP3"/>
</dbReference>
<keyword evidence="9" id="KW-1185">Reference proteome</keyword>
<dbReference type="InterPro" id="IPR005062">
    <property type="entry name" value="SAC3/GANP/THP3_conserved"/>
</dbReference>
<comment type="subcellular location">
    <subcellularLocation>
        <location evidence="1">Nucleus envelope</location>
    </subcellularLocation>
</comment>
<dbReference type="GO" id="GO:0006283">
    <property type="term" value="P:transcription-coupled nucleotide-excision repair"/>
    <property type="evidence" value="ECO:0007669"/>
    <property type="project" value="EnsemblFungi"/>
</dbReference>
<dbReference type="GO" id="GO:0005737">
    <property type="term" value="C:cytoplasm"/>
    <property type="evidence" value="ECO:0007669"/>
    <property type="project" value="TreeGrafter"/>
</dbReference>
<evidence type="ECO:0000259" key="6">
    <source>
        <dbReference type="Pfam" id="PF03399"/>
    </source>
</evidence>
<evidence type="ECO:0000313" key="9">
    <source>
        <dbReference type="Proteomes" id="UP000000267"/>
    </source>
</evidence>
<organism evidence="9">
    <name type="scientific">Vanderwaltozyma polyspora (strain ATCC 22028 / DSM 70294 / BCRC 21397 / CBS 2163 / NBRC 10782 / NRRL Y-8283 / UCD 57-17)</name>
    <name type="common">Kluyveromyces polysporus</name>
    <dbReference type="NCBI Taxonomy" id="436907"/>
    <lineage>
        <taxon>Eukaryota</taxon>
        <taxon>Fungi</taxon>
        <taxon>Dikarya</taxon>
        <taxon>Ascomycota</taxon>
        <taxon>Saccharomycotina</taxon>
        <taxon>Saccharomycetes</taxon>
        <taxon>Saccharomycetales</taxon>
        <taxon>Saccharomycetaceae</taxon>
        <taxon>Vanderwaltozyma</taxon>
    </lineage>
</organism>
<feature type="domain" description="SAC3 helical" evidence="7">
    <location>
        <begin position="770"/>
        <end position="845"/>
    </location>
</feature>
<dbReference type="GO" id="GO:0006611">
    <property type="term" value="P:protein export from nucleus"/>
    <property type="evidence" value="ECO:0007669"/>
    <property type="project" value="EnsemblFungi"/>
</dbReference>
<dbReference type="GO" id="GO:0042274">
    <property type="term" value="P:ribosomal small subunit biogenesis"/>
    <property type="evidence" value="ECO:0007669"/>
    <property type="project" value="EnsemblFungi"/>
</dbReference>
<dbReference type="AlphaFoldDB" id="A7TEM5"/>
<dbReference type="RefSeq" id="XP_001647190.1">
    <property type="nucleotide sequence ID" value="XM_001647140.1"/>
</dbReference>
<dbReference type="Proteomes" id="UP000000267">
    <property type="component" value="Unassembled WGS sequence"/>
</dbReference>
<dbReference type="KEGG" id="vpo:Kpol_1036p78"/>
<dbReference type="GO" id="GO:0006406">
    <property type="term" value="P:mRNA export from nucleus"/>
    <property type="evidence" value="ECO:0007669"/>
    <property type="project" value="EnsemblFungi"/>
</dbReference>
<dbReference type="GO" id="GO:0031124">
    <property type="term" value="P:mRNA 3'-end processing"/>
    <property type="evidence" value="ECO:0007669"/>
    <property type="project" value="EnsemblFungi"/>
</dbReference>
<dbReference type="GO" id="GO:0044614">
    <property type="term" value="C:nuclear pore cytoplasmic filaments"/>
    <property type="evidence" value="ECO:0007669"/>
    <property type="project" value="EnsemblFungi"/>
</dbReference>
<dbReference type="OrthoDB" id="264795at2759"/>
<dbReference type="PANTHER" id="PTHR12436:SF3">
    <property type="entry name" value="GERMINAL-CENTER ASSOCIATED NUCLEAR PROTEIN"/>
    <property type="match status" value="1"/>
</dbReference>
<dbReference type="GO" id="GO:0071028">
    <property type="term" value="P:nuclear mRNA surveillance"/>
    <property type="evidence" value="ECO:0007669"/>
    <property type="project" value="EnsemblFungi"/>
</dbReference>
<dbReference type="eggNOG" id="KOG1860">
    <property type="taxonomic scope" value="Eukaryota"/>
</dbReference>
<reference evidence="8 9" key="1">
    <citation type="journal article" date="2007" name="Proc. Natl. Acad. Sci. U.S.A.">
        <title>Independent sorting-out of thousands of duplicated gene pairs in two yeast species descended from a whole-genome duplication.</title>
        <authorList>
            <person name="Scannell D.R."/>
            <person name="Frank A.C."/>
            <person name="Conant G.C."/>
            <person name="Byrne K.P."/>
            <person name="Woolfit M."/>
            <person name="Wolfe K.H."/>
        </authorList>
    </citation>
    <scope>NUCLEOTIDE SEQUENCE [LARGE SCALE GENOMIC DNA]</scope>
    <source>
        <strain evidence="9">ATCC 22028 / DSM 70294 / BCRC 21397 / CBS 2163 / NBRC 10782 / NRRL Y-8283 / UCD 57-17</strain>
    </source>
</reference>
<dbReference type="PANTHER" id="PTHR12436">
    <property type="entry name" value="80 KDA MCM3-ASSOCIATED PROTEIN"/>
    <property type="match status" value="1"/>
</dbReference>
<evidence type="ECO:0000256" key="3">
    <source>
        <dbReference type="ARBA" id="ARBA00023242"/>
    </source>
</evidence>
<sequence>MASPFGSVIPSNGFNIFLSSSNNGDTNAKKYNQNGDSNRRKHGKTVGISPPKGRNFNSSGFKLNKSNAFNKSDSNAFNKADSNIKPKKKVMPRSNQNQDLMIGSVAANPESMGFKRIKYKPREVPRFLIGQQPQFTSRNFAQDPWDKANQKKMSQLENSIDDLTELYETLKKMRDFERKIMENKGLVDKADFAKDLTEAIIFQGTCQDMCPIFERARRNVEYTVYSYEKDDPNSKKASVNKALKVFARPAAAAAPPLPSDVRPPHVLVKTLDYIVDNLLNTLPDSEGFLWDRMRSIRQDFTFQNYSGPEAVDCNERIVRIHLLIIHVMAKSGIKYSLQQELEQLHKSLITLSEIYDDVRAHGGHSPNEAEFRAYSLLSKIRDPEYDKNIQELPDDIFSNELVQLALCFRKIISNSGFSERGYIRTPNCLNFYTRFFQLMSSGKVPFLMNSFLEIYVNEIRFYAFKALSHSLNKKHKPIPFSYLKENLLFNDDNEINEFCEYYSIDIVPEGVEIKTMSHYSHKLAETQPFRQSYLRYVENQLSEKAYPEFINCGRPNVNTLPESFEETTKSKDINIPQEKVSEINIVTTELDEKRNDSAESFKNNFNSTSSLEKSFSPQIFEQPPKTISHSFNIPAKIANNVPLTNEVKTPTSNIFNSIGKPKNNNDSISFLNRNKKDDLNSIEIKKTNSPVTNFPSKEENVLKSTVSIPEIPKTTNLFKGIGKVETQKKPETQPIFKGPEINNVDLSKPKAIGAQTFNMPPKAAGSDIIVKQTIPQPTQKVESSMNAFDQNYVTEETLRKKRNQFIDKLANELYYAFLHERVFITFNESKADIQHSSWLKKRFFQHWKFLSIKKRKQKEQMKKSRQEYKKVKNSWVH</sequence>
<evidence type="ECO:0000256" key="4">
    <source>
        <dbReference type="ARBA" id="ARBA00038443"/>
    </source>
</evidence>
<dbReference type="InterPro" id="IPR024293">
    <property type="entry name" value="SAC3_helical"/>
</dbReference>
<dbReference type="InterPro" id="IPR017173">
    <property type="entry name" value="Sac3"/>
</dbReference>
<keyword evidence="2" id="KW-0597">Phosphoprotein</keyword>
<feature type="compositionally biased region" description="Polar residues" evidence="5">
    <location>
        <begin position="23"/>
        <end position="36"/>
    </location>
</feature>
<dbReference type="GO" id="GO:0000278">
    <property type="term" value="P:mitotic cell cycle"/>
    <property type="evidence" value="ECO:0007669"/>
    <property type="project" value="EnsemblFungi"/>
</dbReference>
<dbReference type="STRING" id="436907.A7TEM5"/>
<evidence type="ECO:0000256" key="5">
    <source>
        <dbReference type="SAM" id="MobiDB-lite"/>
    </source>
</evidence>
<feature type="region of interest" description="Disordered" evidence="5">
    <location>
        <begin position="23"/>
        <end position="61"/>
    </location>
</feature>
<feature type="domain" description="SAC3/GANP/THP3 conserved" evidence="6">
    <location>
        <begin position="209"/>
        <end position="506"/>
    </location>
</feature>
<keyword evidence="3" id="KW-0539">Nucleus</keyword>
<dbReference type="GO" id="GO:0070390">
    <property type="term" value="C:transcription export complex 2"/>
    <property type="evidence" value="ECO:0007669"/>
    <property type="project" value="EnsemblFungi"/>
</dbReference>
<dbReference type="FunCoup" id="A7TEM5">
    <property type="interactions" value="182"/>
</dbReference>
<accession>A7TEM5</accession>
<dbReference type="Pfam" id="PF03399">
    <property type="entry name" value="SAC3_GANP"/>
    <property type="match status" value="1"/>
</dbReference>
<dbReference type="FunFam" id="1.25.40.990:FF:000008">
    <property type="entry name" value="Nuclear mRNA export protein SAC3"/>
    <property type="match status" value="1"/>
</dbReference>
<evidence type="ECO:0000259" key="7">
    <source>
        <dbReference type="Pfam" id="PF12209"/>
    </source>
</evidence>
<dbReference type="EMBL" id="DS480380">
    <property type="protein sequence ID" value="EDO19332.1"/>
    <property type="molecule type" value="Genomic_DNA"/>
</dbReference>
<dbReference type="Gene3D" id="1.20.5.1760">
    <property type="match status" value="1"/>
</dbReference>
<dbReference type="GeneID" id="5547673"/>
<dbReference type="GO" id="GO:0030029">
    <property type="term" value="P:actin filament-based process"/>
    <property type="evidence" value="ECO:0007669"/>
    <property type="project" value="EnsemblFungi"/>
</dbReference>
<protein>
    <submittedName>
        <fullName evidence="8">Uncharacterized protein</fullName>
    </submittedName>
</protein>
<dbReference type="Gene3D" id="1.25.40.990">
    <property type="match status" value="1"/>
</dbReference>
<evidence type="ECO:0000256" key="1">
    <source>
        <dbReference type="ARBA" id="ARBA00004259"/>
    </source>
</evidence>
<feature type="non-terminal residue" evidence="8">
    <location>
        <position position="877"/>
    </location>
</feature>
<dbReference type="InParanoid" id="A7TEM5"/>
<name>A7TEM5_VANPO</name>
<dbReference type="PIRSF" id="PIRSF037320">
    <property type="entry name" value="mRNA_export_factor_Sac3"/>
    <property type="match status" value="1"/>
</dbReference>